<evidence type="ECO:0000313" key="2">
    <source>
        <dbReference type="Proteomes" id="UP001597083"/>
    </source>
</evidence>
<comment type="caution">
    <text evidence="1">The sequence shown here is derived from an EMBL/GenBank/DDBJ whole genome shotgun (WGS) entry which is preliminary data.</text>
</comment>
<protein>
    <submittedName>
        <fullName evidence="1">Uncharacterized protein</fullName>
    </submittedName>
</protein>
<gene>
    <name evidence="1" type="ORF">ACFQ07_33475</name>
</gene>
<dbReference type="Proteomes" id="UP001597083">
    <property type="component" value="Unassembled WGS sequence"/>
</dbReference>
<sequence>MSITFTTTLGGPELNLNNGNAAEVLALLGFTTEDMWGCEAPAEDFLGRILMARALLDVSTDDEHGRPAYTDNGESLRGLFGDGFQAEVIHGGRWPGYFADRLASLQEIAEWAYSHHADVRWA</sequence>
<name>A0ABW3CUY6_9ACTN</name>
<organism evidence="1 2">
    <name type="scientific">Actinomadura adrarensis</name>
    <dbReference type="NCBI Taxonomy" id="1819600"/>
    <lineage>
        <taxon>Bacteria</taxon>
        <taxon>Bacillati</taxon>
        <taxon>Actinomycetota</taxon>
        <taxon>Actinomycetes</taxon>
        <taxon>Streptosporangiales</taxon>
        <taxon>Thermomonosporaceae</taxon>
        <taxon>Actinomadura</taxon>
    </lineage>
</organism>
<proteinExistence type="predicted"/>
<accession>A0ABW3CUY6</accession>
<evidence type="ECO:0000313" key="1">
    <source>
        <dbReference type="EMBL" id="MFD0857163.1"/>
    </source>
</evidence>
<dbReference type="EMBL" id="JBHTIR010004371">
    <property type="protein sequence ID" value="MFD0857163.1"/>
    <property type="molecule type" value="Genomic_DNA"/>
</dbReference>
<reference evidence="2" key="1">
    <citation type="journal article" date="2019" name="Int. J. Syst. Evol. Microbiol.">
        <title>The Global Catalogue of Microorganisms (GCM) 10K type strain sequencing project: providing services to taxonomists for standard genome sequencing and annotation.</title>
        <authorList>
            <consortium name="The Broad Institute Genomics Platform"/>
            <consortium name="The Broad Institute Genome Sequencing Center for Infectious Disease"/>
            <person name="Wu L."/>
            <person name="Ma J."/>
        </authorList>
    </citation>
    <scope>NUCLEOTIDE SEQUENCE [LARGE SCALE GENOMIC DNA]</scope>
    <source>
        <strain evidence="2">JCM 31696</strain>
    </source>
</reference>
<keyword evidence="2" id="KW-1185">Reference proteome</keyword>